<evidence type="ECO:0000256" key="3">
    <source>
        <dbReference type="ARBA" id="ARBA00022692"/>
    </source>
</evidence>
<dbReference type="PANTHER" id="PTHR40277:SF1">
    <property type="entry name" value="BLL5419 PROTEIN"/>
    <property type="match status" value="1"/>
</dbReference>
<gene>
    <name evidence="7" type="ORF">AACH11_24010</name>
</gene>
<organism evidence="7 8">
    <name type="scientific">Pseudaquabacterium rugosum</name>
    <dbReference type="NCBI Taxonomy" id="2984194"/>
    <lineage>
        <taxon>Bacteria</taxon>
        <taxon>Pseudomonadati</taxon>
        <taxon>Pseudomonadota</taxon>
        <taxon>Betaproteobacteria</taxon>
        <taxon>Burkholderiales</taxon>
        <taxon>Sphaerotilaceae</taxon>
        <taxon>Pseudaquabacterium</taxon>
    </lineage>
</organism>
<keyword evidence="3 6" id="KW-0812">Transmembrane</keyword>
<keyword evidence="5 6" id="KW-0472">Membrane</keyword>
<accession>A0ABU9BGG0</accession>
<dbReference type="InterPro" id="IPR022791">
    <property type="entry name" value="L-PG_synthase/AglD"/>
</dbReference>
<name>A0ABU9BGG0_9BURK</name>
<dbReference type="RefSeq" id="WP_341376822.1">
    <property type="nucleotide sequence ID" value="NZ_JBBUTF010000037.1"/>
</dbReference>
<proteinExistence type="predicted"/>
<keyword evidence="4 6" id="KW-1133">Transmembrane helix</keyword>
<feature type="transmembrane region" description="Helical" evidence="6">
    <location>
        <begin position="263"/>
        <end position="281"/>
    </location>
</feature>
<evidence type="ECO:0000256" key="6">
    <source>
        <dbReference type="SAM" id="Phobius"/>
    </source>
</evidence>
<sequence length="346" mass="36159">MRLRRLLKPLIALLLLGLVLALVDPAQVWATLRGADLRWLTLGLLALLLANLASALRWRALCAWMGMRLPRHWSVRTYFHAAALNVVVPGAVVGGDVMRAAALQGRGHRLLPASLSVLGDRLSGLWLLLAQGVAALAWGLGTPGWQALAARWPVLERLASGPVLMAVLAAMLVLPGVLLCAIGGRFKRRDGRAMDGPPASTALPPAVAGSLPHRLGLLARTMGSHPQAGRFYAGQCLRSWVVQALSVSTLGCAALAIGVPLDAWMVAAAAVPITLMATLPVSHGGWGTREAAAVISLAPLGVEAPQAVALSVLCGLLPIAQAMLTFIGEGVRSCLLSAIRMTKGKT</sequence>
<comment type="subcellular location">
    <subcellularLocation>
        <location evidence="1">Cell membrane</location>
        <topology evidence="1">Multi-pass membrane protein</topology>
    </subcellularLocation>
</comment>
<feature type="transmembrane region" description="Helical" evidence="6">
    <location>
        <begin position="40"/>
        <end position="58"/>
    </location>
</feature>
<dbReference type="Proteomes" id="UP001368500">
    <property type="component" value="Unassembled WGS sequence"/>
</dbReference>
<feature type="transmembrane region" description="Helical" evidence="6">
    <location>
        <begin position="240"/>
        <end position="257"/>
    </location>
</feature>
<dbReference type="EMBL" id="JBBUTF010000037">
    <property type="protein sequence ID" value="MEK8029034.1"/>
    <property type="molecule type" value="Genomic_DNA"/>
</dbReference>
<keyword evidence="8" id="KW-1185">Reference proteome</keyword>
<comment type="caution">
    <text evidence="7">The sequence shown here is derived from an EMBL/GenBank/DDBJ whole genome shotgun (WGS) entry which is preliminary data.</text>
</comment>
<evidence type="ECO:0000313" key="8">
    <source>
        <dbReference type="Proteomes" id="UP001368500"/>
    </source>
</evidence>
<keyword evidence="2" id="KW-1003">Cell membrane</keyword>
<feature type="transmembrane region" description="Helical" evidence="6">
    <location>
        <begin position="161"/>
        <end position="184"/>
    </location>
</feature>
<feature type="transmembrane region" description="Helical" evidence="6">
    <location>
        <begin position="124"/>
        <end position="141"/>
    </location>
</feature>
<evidence type="ECO:0000256" key="2">
    <source>
        <dbReference type="ARBA" id="ARBA00022475"/>
    </source>
</evidence>
<evidence type="ECO:0000313" key="7">
    <source>
        <dbReference type="EMBL" id="MEK8029034.1"/>
    </source>
</evidence>
<evidence type="ECO:0000256" key="4">
    <source>
        <dbReference type="ARBA" id="ARBA00022989"/>
    </source>
</evidence>
<reference evidence="7 8" key="1">
    <citation type="submission" date="2024-04" db="EMBL/GenBank/DDBJ databases">
        <title>Novel species of the genus Ideonella isolated from streams.</title>
        <authorList>
            <person name="Lu H."/>
        </authorList>
    </citation>
    <scope>NUCLEOTIDE SEQUENCE [LARGE SCALE GENOMIC DNA]</scope>
    <source>
        <strain evidence="7 8">BYS139W</strain>
    </source>
</reference>
<dbReference type="PANTHER" id="PTHR40277">
    <property type="entry name" value="BLL5419 PROTEIN"/>
    <property type="match status" value="1"/>
</dbReference>
<evidence type="ECO:0000256" key="5">
    <source>
        <dbReference type="ARBA" id="ARBA00023136"/>
    </source>
</evidence>
<evidence type="ECO:0000256" key="1">
    <source>
        <dbReference type="ARBA" id="ARBA00004651"/>
    </source>
</evidence>
<protein>
    <submittedName>
        <fullName evidence="7">Lysylphosphatidylglycerol synthase transmembrane domain-containing protein</fullName>
    </submittedName>
</protein>
<dbReference type="Pfam" id="PF03706">
    <property type="entry name" value="LPG_synthase_TM"/>
    <property type="match status" value="1"/>
</dbReference>